<reference evidence="2 3" key="1">
    <citation type="submission" date="2013-04" db="EMBL/GenBank/DDBJ databases">
        <title>The Genome Sequence of Treponema maltophilum ATCC 51939.</title>
        <authorList>
            <consortium name="The Broad Institute Genomics Platform"/>
            <person name="Earl A."/>
            <person name="Ward D."/>
            <person name="Feldgarden M."/>
            <person name="Gevers D."/>
            <person name="Leonetti C."/>
            <person name="Blanton J.M."/>
            <person name="Dewhirst F.E."/>
            <person name="Izard J."/>
            <person name="Walker B."/>
            <person name="Young S."/>
            <person name="Zeng Q."/>
            <person name="Gargeya S."/>
            <person name="Fitzgerald M."/>
            <person name="Haas B."/>
            <person name="Abouelleil A."/>
            <person name="Allen A.W."/>
            <person name="Alvarado L."/>
            <person name="Arachchi H.M."/>
            <person name="Berlin A.M."/>
            <person name="Chapman S.B."/>
            <person name="Gainer-Dewar J."/>
            <person name="Goldberg J."/>
            <person name="Griggs A."/>
            <person name="Gujja S."/>
            <person name="Hansen M."/>
            <person name="Howarth C."/>
            <person name="Imamovic A."/>
            <person name="Ireland A."/>
            <person name="Larimer J."/>
            <person name="McCowan C."/>
            <person name="Murphy C."/>
            <person name="Pearson M."/>
            <person name="Poon T.W."/>
            <person name="Priest M."/>
            <person name="Roberts A."/>
            <person name="Saif S."/>
            <person name="Shea T."/>
            <person name="Sisk P."/>
            <person name="Sykes S."/>
            <person name="Wortman J."/>
            <person name="Nusbaum C."/>
            <person name="Birren B."/>
        </authorList>
    </citation>
    <scope>NUCLEOTIDE SEQUENCE [LARGE SCALE GENOMIC DNA]</scope>
    <source>
        <strain evidence="2 3">ATCC 51939</strain>
    </source>
</reference>
<evidence type="ECO:0000313" key="2">
    <source>
        <dbReference type="EMBL" id="EPF31388.1"/>
    </source>
</evidence>
<dbReference type="InterPro" id="IPR000182">
    <property type="entry name" value="GNAT_dom"/>
</dbReference>
<evidence type="ECO:0000259" key="1">
    <source>
        <dbReference type="PROSITE" id="PS51186"/>
    </source>
</evidence>
<organism evidence="2 3">
    <name type="scientific">Treponema maltophilum ATCC 51939</name>
    <dbReference type="NCBI Taxonomy" id="1125699"/>
    <lineage>
        <taxon>Bacteria</taxon>
        <taxon>Pseudomonadati</taxon>
        <taxon>Spirochaetota</taxon>
        <taxon>Spirochaetia</taxon>
        <taxon>Spirochaetales</taxon>
        <taxon>Treponemataceae</taxon>
        <taxon>Treponema</taxon>
    </lineage>
</organism>
<comment type="caution">
    <text evidence="2">The sequence shown here is derived from an EMBL/GenBank/DDBJ whole genome shotgun (WGS) entry which is preliminary data.</text>
</comment>
<evidence type="ECO:0000313" key="3">
    <source>
        <dbReference type="Proteomes" id="UP000014541"/>
    </source>
</evidence>
<proteinExistence type="predicted"/>
<sequence>MTDLQKTIRKAQPADTERILAIYETARAYMRSTGNPGQWKNGYPGRDQLARDMQKGSSYVCLAGDCIAGTFYFAVENEPSYASIRGAWLNDEPYGLIHRLAVAVPKCGIAAFCLQWCFAAVQNIRIDTHRDNIPMRHLLEKHGFTYCGIIFLADGSERLAYQKTADYRS</sequence>
<dbReference type="AlphaFoldDB" id="S3JZF8"/>
<protein>
    <recommendedName>
        <fullName evidence="1">N-acetyltransferase domain-containing protein</fullName>
    </recommendedName>
</protein>
<dbReference type="RefSeq" id="WP_016525999.1">
    <property type="nucleotide sequence ID" value="NZ_KE332518.1"/>
</dbReference>
<dbReference type="STRING" id="1125699.HMPREF9194_01734"/>
<dbReference type="GO" id="GO:0016747">
    <property type="term" value="F:acyltransferase activity, transferring groups other than amino-acyl groups"/>
    <property type="evidence" value="ECO:0007669"/>
    <property type="project" value="InterPro"/>
</dbReference>
<dbReference type="EMBL" id="ATFF01000006">
    <property type="protein sequence ID" value="EPF31388.1"/>
    <property type="molecule type" value="Genomic_DNA"/>
</dbReference>
<dbReference type="OrthoDB" id="9796381at2"/>
<name>S3JZF8_TREMA</name>
<dbReference type="InterPro" id="IPR016181">
    <property type="entry name" value="Acyl_CoA_acyltransferase"/>
</dbReference>
<dbReference type="Proteomes" id="UP000014541">
    <property type="component" value="Unassembled WGS sequence"/>
</dbReference>
<dbReference type="PATRIC" id="fig|1125699.3.peg.1750"/>
<keyword evidence="3" id="KW-1185">Reference proteome</keyword>
<dbReference type="SUPFAM" id="SSF55729">
    <property type="entry name" value="Acyl-CoA N-acyltransferases (Nat)"/>
    <property type="match status" value="1"/>
</dbReference>
<dbReference type="HOGENOM" id="CLU_013985_13_0_12"/>
<gene>
    <name evidence="2" type="ORF">HMPREF9194_01734</name>
</gene>
<accession>S3JZF8</accession>
<feature type="domain" description="N-acetyltransferase" evidence="1">
    <location>
        <begin position="6"/>
        <end position="166"/>
    </location>
</feature>
<dbReference type="eggNOG" id="COG0456">
    <property type="taxonomic scope" value="Bacteria"/>
</dbReference>
<dbReference type="PROSITE" id="PS51186">
    <property type="entry name" value="GNAT"/>
    <property type="match status" value="1"/>
</dbReference>
<dbReference type="Gene3D" id="3.40.630.30">
    <property type="match status" value="1"/>
</dbReference>